<dbReference type="EMBL" id="JBHSPA010000023">
    <property type="protein sequence ID" value="MFC5826194.1"/>
    <property type="molecule type" value="Genomic_DNA"/>
</dbReference>
<keyword evidence="5" id="KW-1185">Reference proteome</keyword>
<reference evidence="5" key="1">
    <citation type="journal article" date="2019" name="Int. J. Syst. Evol. Microbiol.">
        <title>The Global Catalogue of Microorganisms (GCM) 10K type strain sequencing project: providing services to taxonomists for standard genome sequencing and annotation.</title>
        <authorList>
            <consortium name="The Broad Institute Genomics Platform"/>
            <consortium name="The Broad Institute Genome Sequencing Center for Infectious Disease"/>
            <person name="Wu L."/>
            <person name="Ma J."/>
        </authorList>
    </citation>
    <scope>NUCLEOTIDE SEQUENCE [LARGE SCALE GENOMIC DNA]</scope>
    <source>
        <strain evidence="5">CCUG 53903</strain>
    </source>
</reference>
<feature type="transmembrane region" description="Helical" evidence="2">
    <location>
        <begin position="430"/>
        <end position="447"/>
    </location>
</feature>
<accession>A0ABW1CKB5</accession>
<protein>
    <submittedName>
        <fullName evidence="4">SLC13 family permease</fullName>
    </submittedName>
</protein>
<feature type="transmembrane region" description="Helical" evidence="2">
    <location>
        <begin position="468"/>
        <end position="495"/>
    </location>
</feature>
<name>A0ABW1CKB5_9ACTN</name>
<feature type="transmembrane region" description="Helical" evidence="2">
    <location>
        <begin position="555"/>
        <end position="576"/>
    </location>
</feature>
<feature type="transmembrane region" description="Helical" evidence="2">
    <location>
        <begin position="257"/>
        <end position="277"/>
    </location>
</feature>
<evidence type="ECO:0000313" key="4">
    <source>
        <dbReference type="EMBL" id="MFC5826194.1"/>
    </source>
</evidence>
<proteinExistence type="predicted"/>
<evidence type="ECO:0000256" key="1">
    <source>
        <dbReference type="SAM" id="MobiDB-lite"/>
    </source>
</evidence>
<feature type="region of interest" description="Disordered" evidence="1">
    <location>
        <begin position="329"/>
        <end position="362"/>
    </location>
</feature>
<feature type="transmembrane region" description="Helical" evidence="2">
    <location>
        <begin position="140"/>
        <end position="158"/>
    </location>
</feature>
<comment type="caution">
    <text evidence="4">The sequence shown here is derived from an EMBL/GenBank/DDBJ whole genome shotgun (WGS) entry which is preliminary data.</text>
</comment>
<feature type="domain" description="Dicarboxylate carrier MatC N-terminal" evidence="3">
    <location>
        <begin position="119"/>
        <end position="271"/>
    </location>
</feature>
<evidence type="ECO:0000256" key="2">
    <source>
        <dbReference type="SAM" id="Phobius"/>
    </source>
</evidence>
<keyword evidence="2" id="KW-0812">Transmembrane</keyword>
<feature type="transmembrane region" description="Helical" evidence="2">
    <location>
        <begin position="116"/>
        <end position="134"/>
    </location>
</feature>
<organism evidence="4 5">
    <name type="scientific">Nonomuraea insulae</name>
    <dbReference type="NCBI Taxonomy" id="1616787"/>
    <lineage>
        <taxon>Bacteria</taxon>
        <taxon>Bacillati</taxon>
        <taxon>Actinomycetota</taxon>
        <taxon>Actinomycetes</taxon>
        <taxon>Streptosporangiales</taxon>
        <taxon>Streptosporangiaceae</taxon>
        <taxon>Nonomuraea</taxon>
    </lineage>
</organism>
<evidence type="ECO:0000313" key="5">
    <source>
        <dbReference type="Proteomes" id="UP001596058"/>
    </source>
</evidence>
<sequence length="577" mass="58953">MVDDRRRHERTTPAGAVGQASDLRKVATGRRHRERTSQRRLLAGCAKRILHEDCGNNGRGDVQDHTVGLTAGCELAHTHQIGILISHSGNNSLAPGTAGQAPYITIHRSFPPIREASLSVEVISILVLAGIFLLATLRPVNLGALAIVAAFVLGVSVLPGADIGEKTDAIFAGFPGDLFVVLAGVTFLFAIAKNNGTVDWLVHAAIRAVGGRIGLIPWVMFLVTACLTAIGAVVPASVAIISPIGMGFATRYKINPLMMGLMIINGASAGGFSPMSIFGGITNGVVAKAGLPGNPTLLFLASFLFNLAISLVVFFLWGGRELLGRRVDDTGGESAESGRGTARPGGTALAATSGSGSSSGGAATATIAPNGAAGRAIALDRDRILTLLGLVVLAVGALFFDLNVGLVAITVAAILSLVSPASAKDSVNQIAWPTVLLVCGIVTYVGVMESIGTIEWLGNEVATIGAPLLAAFIICLIGGAVSAFASTTGILGALIPLAVPFLTGGSAVGAVGLIAALAISSSVVDSSPFSTSGALVVANSPEDKRDAVYKGLMRWGFSMVLLAPLATWIILVVPGWL</sequence>
<keyword evidence="2" id="KW-1133">Transmembrane helix</keyword>
<feature type="transmembrane region" description="Helical" evidence="2">
    <location>
        <begin position="385"/>
        <end position="418"/>
    </location>
</feature>
<feature type="transmembrane region" description="Helical" evidence="2">
    <location>
        <begin position="297"/>
        <end position="317"/>
    </location>
</feature>
<keyword evidence="2" id="KW-0472">Membrane</keyword>
<feature type="transmembrane region" description="Helical" evidence="2">
    <location>
        <begin position="218"/>
        <end position="245"/>
    </location>
</feature>
<dbReference type="Pfam" id="PF07158">
    <property type="entry name" value="MatC_N"/>
    <property type="match status" value="1"/>
</dbReference>
<gene>
    <name evidence="4" type="ORF">ACFPZ3_20195</name>
</gene>
<dbReference type="InterPro" id="IPR030676">
    <property type="entry name" value="CitT-rel"/>
</dbReference>
<feature type="transmembrane region" description="Helical" evidence="2">
    <location>
        <begin position="170"/>
        <end position="192"/>
    </location>
</feature>
<dbReference type="RefSeq" id="WP_379515696.1">
    <property type="nucleotide sequence ID" value="NZ_JBHSPA010000023.1"/>
</dbReference>
<dbReference type="InterPro" id="IPR009827">
    <property type="entry name" value="MatC_N"/>
</dbReference>
<feature type="compositionally biased region" description="Low complexity" evidence="1">
    <location>
        <begin position="345"/>
        <end position="362"/>
    </location>
</feature>
<dbReference type="Proteomes" id="UP001596058">
    <property type="component" value="Unassembled WGS sequence"/>
</dbReference>
<dbReference type="PANTHER" id="PTHR42826">
    <property type="entry name" value="DICARBOXYLATE TRANSPORTER 2.1, CHLOROPLASTIC"/>
    <property type="match status" value="1"/>
</dbReference>
<feature type="transmembrane region" description="Helical" evidence="2">
    <location>
        <begin position="501"/>
        <end position="519"/>
    </location>
</feature>
<feature type="region of interest" description="Disordered" evidence="1">
    <location>
        <begin position="1"/>
        <end position="38"/>
    </location>
</feature>
<evidence type="ECO:0000259" key="3">
    <source>
        <dbReference type="Pfam" id="PF07158"/>
    </source>
</evidence>